<dbReference type="InterPro" id="IPR005135">
    <property type="entry name" value="Endo/exonuclease/phosphatase"/>
</dbReference>
<sequence length="422" mass="48872">MKLKILSWNVRGVNDKSKRKIIKAVVRKQMADLLCFQETKMQVMSEGVVRSLGSGRFLDWRALDAIGSAGGILVCWDKRTLEIMDWEVGRFSISCKFKNVDDGMVWVFTGVYGPFTREERECMWEEIGAISGLWEEPWCLGGDFNLTLYQSERNSHGRITSVMRRFAPILDELGLVDFPLQGGSFTWSGGLNNQSWARLDRFLATPTWLDQYSRGGGIRRGPSTFRFENMWLKVEGFKDLIQGWWQGMVVRGSASYRLAAKLKELKQNLKTWNREVFGRLECNKAEALQKVEFWDLVEMERSLTEEETNRKKEAKEGYAKWVSLEETHWRQLLRELWLKEGDRNTGYFHRMANAHRRVNSLDRIKINGVWLSEDQEVREGIAHAYHQLLSDNPGWKADIGSLQLKQISQPEAEGLELPFSEA</sequence>
<keyword evidence="1" id="KW-0175">Coiled coil</keyword>
<accession>A0AA38ZX89</accession>
<gene>
    <name evidence="3" type="ORF">PVL29_008976</name>
</gene>
<dbReference type="PANTHER" id="PTHR35218:SF7">
    <property type="entry name" value="ENDONUCLEASE_EXONUCLEASE_PHOSPHATASE"/>
    <property type="match status" value="1"/>
</dbReference>
<protein>
    <recommendedName>
        <fullName evidence="2">Endonuclease/exonuclease/phosphatase domain-containing protein</fullName>
    </recommendedName>
</protein>
<dbReference type="SUPFAM" id="SSF56219">
    <property type="entry name" value="DNase I-like"/>
    <property type="match status" value="1"/>
</dbReference>
<evidence type="ECO:0000259" key="2">
    <source>
        <dbReference type="Pfam" id="PF03372"/>
    </source>
</evidence>
<name>A0AA38ZX89_VITRO</name>
<dbReference type="EMBL" id="JARBHA010000007">
    <property type="protein sequence ID" value="KAJ9697005.1"/>
    <property type="molecule type" value="Genomic_DNA"/>
</dbReference>
<proteinExistence type="predicted"/>
<organism evidence="3 4">
    <name type="scientific">Vitis rotundifolia</name>
    <name type="common">Muscadine grape</name>
    <dbReference type="NCBI Taxonomy" id="103349"/>
    <lineage>
        <taxon>Eukaryota</taxon>
        <taxon>Viridiplantae</taxon>
        <taxon>Streptophyta</taxon>
        <taxon>Embryophyta</taxon>
        <taxon>Tracheophyta</taxon>
        <taxon>Spermatophyta</taxon>
        <taxon>Magnoliopsida</taxon>
        <taxon>eudicotyledons</taxon>
        <taxon>Gunneridae</taxon>
        <taxon>Pentapetalae</taxon>
        <taxon>rosids</taxon>
        <taxon>Vitales</taxon>
        <taxon>Vitaceae</taxon>
        <taxon>Viteae</taxon>
        <taxon>Vitis</taxon>
    </lineage>
</organism>
<comment type="caution">
    <text evidence="3">The sequence shown here is derived from an EMBL/GenBank/DDBJ whole genome shotgun (WGS) entry which is preliminary data.</text>
</comment>
<evidence type="ECO:0000313" key="4">
    <source>
        <dbReference type="Proteomes" id="UP001168098"/>
    </source>
</evidence>
<reference evidence="3 4" key="1">
    <citation type="journal article" date="2023" name="BMC Biotechnol.">
        <title>Vitis rotundifolia cv Carlos genome sequencing.</title>
        <authorList>
            <person name="Huff M."/>
            <person name="Hulse-Kemp A."/>
            <person name="Scheffler B."/>
            <person name="Youngblood R."/>
            <person name="Simpson S."/>
            <person name="Babiker E."/>
            <person name="Staton M."/>
        </authorList>
    </citation>
    <scope>NUCLEOTIDE SEQUENCE [LARGE SCALE GENOMIC DNA]</scope>
    <source>
        <tissue evidence="3">Leaf</tissue>
    </source>
</reference>
<keyword evidence="4" id="KW-1185">Reference proteome</keyword>
<evidence type="ECO:0000313" key="3">
    <source>
        <dbReference type="EMBL" id="KAJ9697005.1"/>
    </source>
</evidence>
<dbReference type="GO" id="GO:0003824">
    <property type="term" value="F:catalytic activity"/>
    <property type="evidence" value="ECO:0007669"/>
    <property type="project" value="InterPro"/>
</dbReference>
<feature type="domain" description="Endonuclease/exonuclease/phosphatase" evidence="2">
    <location>
        <begin position="6"/>
        <end position="210"/>
    </location>
</feature>
<dbReference type="PANTHER" id="PTHR35218">
    <property type="entry name" value="RNASE H DOMAIN-CONTAINING PROTEIN"/>
    <property type="match status" value="1"/>
</dbReference>
<feature type="coiled-coil region" evidence="1">
    <location>
        <begin position="255"/>
        <end position="316"/>
    </location>
</feature>
<dbReference type="AlphaFoldDB" id="A0AA38ZX89"/>
<dbReference type="Proteomes" id="UP001168098">
    <property type="component" value="Unassembled WGS sequence"/>
</dbReference>
<dbReference type="InterPro" id="IPR036691">
    <property type="entry name" value="Endo/exonu/phosph_ase_sf"/>
</dbReference>
<dbReference type="Pfam" id="PF03372">
    <property type="entry name" value="Exo_endo_phos"/>
    <property type="match status" value="1"/>
</dbReference>
<dbReference type="Gene3D" id="3.60.10.10">
    <property type="entry name" value="Endonuclease/exonuclease/phosphatase"/>
    <property type="match status" value="1"/>
</dbReference>
<evidence type="ECO:0000256" key="1">
    <source>
        <dbReference type="SAM" id="Coils"/>
    </source>
</evidence>